<evidence type="ECO:0000259" key="8">
    <source>
        <dbReference type="SMART" id="SM00363"/>
    </source>
</evidence>
<evidence type="ECO:0000256" key="3">
    <source>
        <dbReference type="ARBA" id="ARBA00023235"/>
    </source>
</evidence>
<protein>
    <recommendedName>
        <fullName evidence="7">Pseudouridine synthase</fullName>
        <ecNumber evidence="7">5.4.99.-</ecNumber>
    </recommendedName>
</protein>
<dbReference type="PROSITE" id="PS50889">
    <property type="entry name" value="S4"/>
    <property type="match status" value="1"/>
</dbReference>
<dbReference type="InterPro" id="IPR020103">
    <property type="entry name" value="PsdUridine_synth_cat_dom_sf"/>
</dbReference>
<gene>
    <name evidence="9" type="ORF">IAB19_03030</name>
</gene>
<dbReference type="SUPFAM" id="SSF55120">
    <property type="entry name" value="Pseudouridine synthase"/>
    <property type="match status" value="1"/>
</dbReference>
<dbReference type="InterPro" id="IPR000748">
    <property type="entry name" value="PsdUridine_synth_RsuA/RluB/E/F"/>
</dbReference>
<dbReference type="PROSITE" id="PS01149">
    <property type="entry name" value="PSI_RSU"/>
    <property type="match status" value="1"/>
</dbReference>
<evidence type="ECO:0000313" key="10">
    <source>
        <dbReference type="Proteomes" id="UP000823631"/>
    </source>
</evidence>
<comment type="similarity">
    <text evidence="1 7">Belongs to the pseudouridine synthase RsuA family.</text>
</comment>
<comment type="function">
    <text evidence="5">Responsible for synthesis of pseudouridine from uracil-516 in 16S ribosomal RNA.</text>
</comment>
<reference evidence="9" key="2">
    <citation type="journal article" date="2021" name="PeerJ">
        <title>Extensive microbial diversity within the chicken gut microbiome revealed by metagenomics and culture.</title>
        <authorList>
            <person name="Gilroy R."/>
            <person name="Ravi A."/>
            <person name="Getino M."/>
            <person name="Pursley I."/>
            <person name="Horton D.L."/>
            <person name="Alikhan N.F."/>
            <person name="Baker D."/>
            <person name="Gharbi K."/>
            <person name="Hall N."/>
            <person name="Watson M."/>
            <person name="Adriaenssens E.M."/>
            <person name="Foster-Nyarko E."/>
            <person name="Jarju S."/>
            <person name="Secka A."/>
            <person name="Antonio M."/>
            <person name="Oren A."/>
            <person name="Chaudhuri R.R."/>
            <person name="La Ragione R."/>
            <person name="Hildebrand F."/>
            <person name="Pallen M.J."/>
        </authorList>
    </citation>
    <scope>NUCLEOTIDE SEQUENCE</scope>
    <source>
        <strain evidence="9">17213</strain>
    </source>
</reference>
<reference evidence="9" key="1">
    <citation type="submission" date="2020-10" db="EMBL/GenBank/DDBJ databases">
        <authorList>
            <person name="Gilroy R."/>
        </authorList>
    </citation>
    <scope>NUCLEOTIDE SEQUENCE</scope>
    <source>
        <strain evidence="9">17213</strain>
    </source>
</reference>
<evidence type="ECO:0000256" key="6">
    <source>
        <dbReference type="PROSITE-ProRule" id="PRU00182"/>
    </source>
</evidence>
<dbReference type="EMBL" id="JADINH010000060">
    <property type="protein sequence ID" value="MBO8415338.1"/>
    <property type="molecule type" value="Genomic_DNA"/>
</dbReference>
<accession>A0A9D9DBK4</accession>
<dbReference type="InterPro" id="IPR042092">
    <property type="entry name" value="PsdUridine_s_RsuA/RluB/E/F_cat"/>
</dbReference>
<evidence type="ECO:0000313" key="9">
    <source>
        <dbReference type="EMBL" id="MBO8415338.1"/>
    </source>
</evidence>
<dbReference type="InterPro" id="IPR002942">
    <property type="entry name" value="S4_RNA-bd"/>
</dbReference>
<dbReference type="Gene3D" id="3.30.70.1560">
    <property type="entry name" value="Alpha-L RNA-binding motif"/>
    <property type="match status" value="1"/>
</dbReference>
<keyword evidence="2 6" id="KW-0694">RNA-binding</keyword>
<evidence type="ECO:0000256" key="5">
    <source>
        <dbReference type="ARBA" id="ARBA00037590"/>
    </source>
</evidence>
<dbReference type="InterPro" id="IPR050343">
    <property type="entry name" value="RsuA_PseudoU_synthase"/>
</dbReference>
<evidence type="ECO:0000256" key="4">
    <source>
        <dbReference type="ARBA" id="ARBA00036749"/>
    </source>
</evidence>
<comment type="catalytic activity">
    <reaction evidence="4">
        <text>uridine(516) in 16S rRNA = pseudouridine(516) in 16S rRNA</text>
        <dbReference type="Rhea" id="RHEA:38867"/>
        <dbReference type="Rhea" id="RHEA-COMP:10089"/>
        <dbReference type="Rhea" id="RHEA-COMP:10090"/>
        <dbReference type="ChEBI" id="CHEBI:65314"/>
        <dbReference type="ChEBI" id="CHEBI:65315"/>
        <dbReference type="EC" id="5.4.99.19"/>
    </reaction>
</comment>
<dbReference type="Gene3D" id="3.30.70.580">
    <property type="entry name" value="Pseudouridine synthase I, catalytic domain, N-terminal subdomain"/>
    <property type="match status" value="1"/>
</dbReference>
<dbReference type="GO" id="GO:0000455">
    <property type="term" value="P:enzyme-directed rRNA pseudouridine synthesis"/>
    <property type="evidence" value="ECO:0007669"/>
    <property type="project" value="UniProtKB-ARBA"/>
</dbReference>
<name>A0A9D9DBK4_9GAMM</name>
<dbReference type="GO" id="GO:0003723">
    <property type="term" value="F:RNA binding"/>
    <property type="evidence" value="ECO:0007669"/>
    <property type="project" value="UniProtKB-KW"/>
</dbReference>
<dbReference type="PANTHER" id="PTHR47683">
    <property type="entry name" value="PSEUDOURIDINE SYNTHASE FAMILY PROTEIN-RELATED"/>
    <property type="match status" value="1"/>
</dbReference>
<dbReference type="NCBIfam" id="TIGR00093">
    <property type="entry name" value="pseudouridine synthase"/>
    <property type="match status" value="1"/>
</dbReference>
<dbReference type="GO" id="GO:0160136">
    <property type="term" value="F:16S rRNA pseudouridine(516) synthase activity"/>
    <property type="evidence" value="ECO:0007669"/>
    <property type="project" value="UniProtKB-EC"/>
</dbReference>
<dbReference type="Proteomes" id="UP000823631">
    <property type="component" value="Unassembled WGS sequence"/>
</dbReference>
<dbReference type="CDD" id="cd00165">
    <property type="entry name" value="S4"/>
    <property type="match status" value="1"/>
</dbReference>
<organism evidence="9 10">
    <name type="scientific">Candidatus Avisuccinivibrio stercorigallinarum</name>
    <dbReference type="NCBI Taxonomy" id="2840704"/>
    <lineage>
        <taxon>Bacteria</taxon>
        <taxon>Pseudomonadati</taxon>
        <taxon>Pseudomonadota</taxon>
        <taxon>Gammaproteobacteria</taxon>
        <taxon>Aeromonadales</taxon>
        <taxon>Succinivibrionaceae</taxon>
        <taxon>Succinivibrionaceae incertae sedis</taxon>
        <taxon>Candidatus Avisuccinivibrio</taxon>
    </lineage>
</organism>
<dbReference type="EC" id="5.4.99.-" evidence="7"/>
<comment type="caution">
    <text evidence="9">The sequence shown here is derived from an EMBL/GenBank/DDBJ whole genome shotgun (WGS) entry which is preliminary data.</text>
</comment>
<evidence type="ECO:0000256" key="7">
    <source>
        <dbReference type="RuleBase" id="RU003887"/>
    </source>
</evidence>
<dbReference type="AlphaFoldDB" id="A0A9D9DBK4"/>
<dbReference type="InterPro" id="IPR006145">
    <property type="entry name" value="PsdUridine_synth_RsuA/RluA"/>
</dbReference>
<dbReference type="InterPro" id="IPR020094">
    <property type="entry name" value="TruA/RsuA/RluB/E/F_N"/>
</dbReference>
<dbReference type="Pfam" id="PF01479">
    <property type="entry name" value="S4"/>
    <property type="match status" value="1"/>
</dbReference>
<sequence length="253" mass="28239">MAQNKNPGKVKAERLDKILAQLLDISRSDASALIKAGRISVNEEPALKAQDKVLPHDLIYLDEELIEAASAASQRRVLMLNKPAGCVCADKDKLHPTVHNYLTDVPHRDELHCAGRLDLDACGLLIITDDGALIHEITAPKKQVAKTYLVRTDVPIPENAKTLLERGVKHPEERERYRPAQFLSLGEKEALVRVTEGRFHEVKRMFEVLGCSVVYLERRSIGRLTLPEDLKAGAFRALSEDEVSLLFESPEPL</sequence>
<proteinExistence type="inferred from homology"/>
<dbReference type="InterPro" id="IPR036986">
    <property type="entry name" value="S4_RNA-bd_sf"/>
</dbReference>
<dbReference type="Gene3D" id="3.10.290.10">
    <property type="entry name" value="RNA-binding S4 domain"/>
    <property type="match status" value="1"/>
</dbReference>
<evidence type="ECO:0000256" key="2">
    <source>
        <dbReference type="ARBA" id="ARBA00022884"/>
    </source>
</evidence>
<evidence type="ECO:0000256" key="1">
    <source>
        <dbReference type="ARBA" id="ARBA00008348"/>
    </source>
</evidence>
<dbReference type="PANTHER" id="PTHR47683:SF4">
    <property type="entry name" value="PSEUDOURIDINE SYNTHASE"/>
    <property type="match status" value="1"/>
</dbReference>
<keyword evidence="3 7" id="KW-0413">Isomerase</keyword>
<dbReference type="InterPro" id="IPR018496">
    <property type="entry name" value="PsdUridine_synth_RsuA/RluB_CS"/>
</dbReference>
<dbReference type="SMART" id="SM00363">
    <property type="entry name" value="S4"/>
    <property type="match status" value="1"/>
</dbReference>
<dbReference type="SUPFAM" id="SSF55174">
    <property type="entry name" value="Alpha-L RNA-binding motif"/>
    <property type="match status" value="1"/>
</dbReference>
<dbReference type="Pfam" id="PF00849">
    <property type="entry name" value="PseudoU_synth_2"/>
    <property type="match status" value="1"/>
</dbReference>
<feature type="domain" description="RNA-binding S4" evidence="8">
    <location>
        <begin position="13"/>
        <end position="70"/>
    </location>
</feature>